<protein>
    <recommendedName>
        <fullName evidence="5">DoxX-like protein</fullName>
    </recommendedName>
</protein>
<evidence type="ECO:0000256" key="2">
    <source>
        <dbReference type="SAM" id="Phobius"/>
    </source>
</evidence>
<gene>
    <name evidence="3" type="ORF">QJ043_09165</name>
</gene>
<dbReference type="EMBL" id="JASJEX010000005">
    <property type="protein sequence ID" value="MDJ1130244.1"/>
    <property type="molecule type" value="Genomic_DNA"/>
</dbReference>
<dbReference type="Proteomes" id="UP001431693">
    <property type="component" value="Unassembled WGS sequence"/>
</dbReference>
<feature type="transmembrane region" description="Helical" evidence="2">
    <location>
        <begin position="84"/>
        <end position="101"/>
    </location>
</feature>
<feature type="transmembrane region" description="Helical" evidence="2">
    <location>
        <begin position="6"/>
        <end position="32"/>
    </location>
</feature>
<proteinExistence type="predicted"/>
<keyword evidence="2" id="KW-1133">Transmembrane helix</keyword>
<feature type="transmembrane region" description="Helical" evidence="2">
    <location>
        <begin position="108"/>
        <end position="127"/>
    </location>
</feature>
<feature type="transmembrane region" description="Helical" evidence="2">
    <location>
        <begin position="52"/>
        <end position="78"/>
    </location>
</feature>
<comment type="caution">
    <text evidence="3">The sequence shown here is derived from an EMBL/GenBank/DDBJ whole genome shotgun (WGS) entry which is preliminary data.</text>
</comment>
<sequence>MGALTFSILVSVAFALLLVGLGCFFVGGWAVLRKTGEHGWHILVPFWGEFQLFRAAHTVVLFFAELVCLAAIVVLWMVPWPEVGQFWGIPLCIGFVLYGWSSMALAQCFHLGAGWQILALVAPPYFYVLAAANKKASYDPDAAPWICAPFWRLECALYERDELADDPRVVGGADESIDPYAISDSMDLDDPMGGYELSQEAAEAYGMENLLDDRGPRREPAVQSPDKSEAKA</sequence>
<evidence type="ECO:0000256" key="1">
    <source>
        <dbReference type="SAM" id="MobiDB-lite"/>
    </source>
</evidence>
<accession>A0ABT6ZMG4</accession>
<organism evidence="3 4">
    <name type="scientific">Kribbibacterium absianum</name>
    <dbReference type="NCBI Taxonomy" id="3044210"/>
    <lineage>
        <taxon>Bacteria</taxon>
        <taxon>Bacillati</taxon>
        <taxon>Actinomycetota</taxon>
        <taxon>Coriobacteriia</taxon>
        <taxon>Coriobacteriales</taxon>
        <taxon>Kribbibacteriaceae</taxon>
        <taxon>Kribbibacterium</taxon>
    </lineage>
</organism>
<keyword evidence="2" id="KW-0472">Membrane</keyword>
<evidence type="ECO:0000313" key="4">
    <source>
        <dbReference type="Proteomes" id="UP001431693"/>
    </source>
</evidence>
<keyword evidence="4" id="KW-1185">Reference proteome</keyword>
<evidence type="ECO:0008006" key="5">
    <source>
        <dbReference type="Google" id="ProtNLM"/>
    </source>
</evidence>
<evidence type="ECO:0000313" key="3">
    <source>
        <dbReference type="EMBL" id="MDJ1130244.1"/>
    </source>
</evidence>
<keyword evidence="2" id="KW-0812">Transmembrane</keyword>
<reference evidence="3" key="1">
    <citation type="submission" date="2023-05" db="EMBL/GenBank/DDBJ databases">
        <title>[olsenella] sp. nov., isolated from a pig farm feces dump.</title>
        <authorList>
            <person name="Chang Y.-H."/>
        </authorList>
    </citation>
    <scope>NUCLEOTIDE SEQUENCE</scope>
    <source>
        <strain evidence="3">YH-ols2217</strain>
    </source>
</reference>
<feature type="region of interest" description="Disordered" evidence="1">
    <location>
        <begin position="210"/>
        <end position="232"/>
    </location>
</feature>
<feature type="compositionally biased region" description="Basic and acidic residues" evidence="1">
    <location>
        <begin position="211"/>
        <end position="232"/>
    </location>
</feature>
<dbReference type="RefSeq" id="WP_283713516.1">
    <property type="nucleotide sequence ID" value="NZ_JASJEW010000004.1"/>
</dbReference>
<name>A0ABT6ZMG4_9ACTN</name>